<evidence type="ECO:0000313" key="11">
    <source>
        <dbReference type="EMBL" id="TMJ10296.1"/>
    </source>
</evidence>
<dbReference type="SMART" id="SM00382">
    <property type="entry name" value="AAA"/>
    <property type="match status" value="1"/>
</dbReference>
<evidence type="ECO:0000256" key="3">
    <source>
        <dbReference type="ARBA" id="ARBA00022475"/>
    </source>
</evidence>
<dbReference type="Gene3D" id="3.40.50.300">
    <property type="entry name" value="P-loop containing nucleotide triphosphate hydrolases"/>
    <property type="match status" value="2"/>
</dbReference>
<comment type="subcellular location">
    <subcellularLocation>
        <location evidence="1">Cell membrane</location>
        <topology evidence="1">Peripheral membrane protein</topology>
    </subcellularLocation>
</comment>
<dbReference type="PANTHER" id="PTHR43790">
    <property type="entry name" value="CARBOHYDRATE TRANSPORT ATP-BINDING PROTEIN MG119-RELATED"/>
    <property type="match status" value="1"/>
</dbReference>
<sequence>MHPASAPSALPSVPPSAPVRLAVNEITKTFPGVTANDRVTMDVRGGEVHALLGENGAGKTTLMNILYGLYQPDAGEIVIDGRAVRIRSPRDAIAHGIGMVPQHFLLVRRHTVAENITLGLAGTRFFLPTRDVERQINAFAERYGLRVDPRAAIWQLSVSEQQRVEILKALLRGAGILILDEPTSVLTPQEATQLFAVLRRMKEEGKSVIFITHKLDEVMAVADRVTVMRKGRVVDTVPVAMTSKSQLARMMVGHDVDFRLPARRPGTGAPALIAEDLWVQSDRGLPAVRGVSVVVHRQEIFGIAGVAGNGQRELVEALTGLRPVDRGRLTLGGRDVSRWSPRAMSKLGVAHIPEERVRMGIVPPMTVTENAILRRYEEPPFSRGPLMDYASATRFAQQLIVEYSIQTPSPRTPARLLSGGNIQKLILARELAHRPDLIIAAHPTYGLDVSTTDRIHRLLLERRDEGAAVLLVSEDLDEIRILADRIGVMYGGELIAVMPAGTDRGTIGLLMAGQRP</sequence>
<dbReference type="InterPro" id="IPR050107">
    <property type="entry name" value="ABC_carbohydrate_import_ATPase"/>
</dbReference>
<accession>A0A537LHY6</accession>
<dbReference type="SUPFAM" id="SSF52540">
    <property type="entry name" value="P-loop containing nucleoside triphosphate hydrolases"/>
    <property type="match status" value="2"/>
</dbReference>
<dbReference type="PANTHER" id="PTHR43790:SF9">
    <property type="entry name" value="GALACTOFURANOSE TRANSPORTER ATP-BINDING PROTEIN YTFR"/>
    <property type="match status" value="1"/>
</dbReference>
<gene>
    <name evidence="11" type="ORF">E6G98_07790</name>
    <name evidence="10" type="ORF">E6G99_06160</name>
</gene>
<dbReference type="Pfam" id="PF00005">
    <property type="entry name" value="ABC_tran"/>
    <property type="match status" value="2"/>
</dbReference>
<keyword evidence="8" id="KW-0472">Membrane</keyword>
<feature type="domain" description="ABC transporter" evidence="9">
    <location>
        <begin position="21"/>
        <end position="255"/>
    </location>
</feature>
<dbReference type="InterPro" id="IPR003593">
    <property type="entry name" value="AAA+_ATPase"/>
</dbReference>
<organism evidence="10 13">
    <name type="scientific">Candidatus Segetimicrobium genomatis</name>
    <dbReference type="NCBI Taxonomy" id="2569760"/>
    <lineage>
        <taxon>Bacteria</taxon>
        <taxon>Bacillati</taxon>
        <taxon>Candidatus Sysuimicrobiota</taxon>
        <taxon>Candidatus Sysuimicrobiia</taxon>
        <taxon>Candidatus Sysuimicrobiales</taxon>
        <taxon>Candidatus Segetimicrobiaceae</taxon>
        <taxon>Candidatus Segetimicrobium</taxon>
    </lineage>
</organism>
<evidence type="ECO:0000313" key="10">
    <source>
        <dbReference type="EMBL" id="TMJ07639.1"/>
    </source>
</evidence>
<reference evidence="12 13" key="1">
    <citation type="journal article" date="2019" name="Nat. Microbiol.">
        <title>Mediterranean grassland soil C-N compound turnover is dependent on rainfall and depth, and is mediated by genomically divergent microorganisms.</title>
        <authorList>
            <person name="Diamond S."/>
            <person name="Andeer P.F."/>
            <person name="Li Z."/>
            <person name="Crits-Christoph A."/>
            <person name="Burstein D."/>
            <person name="Anantharaman K."/>
            <person name="Lane K.R."/>
            <person name="Thomas B.C."/>
            <person name="Pan C."/>
            <person name="Northen T.R."/>
            <person name="Banfield J.F."/>
        </authorList>
    </citation>
    <scope>NUCLEOTIDE SEQUENCE [LARGE SCALE GENOMIC DNA]</scope>
    <source>
        <strain evidence="11">NP_1</strain>
        <strain evidence="10">NP_2</strain>
    </source>
</reference>
<proteinExistence type="predicted"/>
<evidence type="ECO:0000256" key="7">
    <source>
        <dbReference type="ARBA" id="ARBA00022967"/>
    </source>
</evidence>
<dbReference type="GO" id="GO:0005886">
    <property type="term" value="C:plasma membrane"/>
    <property type="evidence" value="ECO:0007669"/>
    <property type="project" value="UniProtKB-SubCell"/>
</dbReference>
<dbReference type="AlphaFoldDB" id="A0A537LHY6"/>
<evidence type="ECO:0000256" key="8">
    <source>
        <dbReference type="ARBA" id="ARBA00023136"/>
    </source>
</evidence>
<dbReference type="Proteomes" id="UP000315217">
    <property type="component" value="Unassembled WGS sequence"/>
</dbReference>
<dbReference type="PROSITE" id="PS00211">
    <property type="entry name" value="ABC_TRANSPORTER_1"/>
    <property type="match status" value="1"/>
</dbReference>
<keyword evidence="3" id="KW-1003">Cell membrane</keyword>
<evidence type="ECO:0000313" key="13">
    <source>
        <dbReference type="Proteomes" id="UP000318661"/>
    </source>
</evidence>
<dbReference type="InterPro" id="IPR003439">
    <property type="entry name" value="ABC_transporter-like_ATP-bd"/>
</dbReference>
<dbReference type="EMBL" id="VBAJ01000161">
    <property type="protein sequence ID" value="TMJ07639.1"/>
    <property type="molecule type" value="Genomic_DNA"/>
</dbReference>
<dbReference type="InterPro" id="IPR017871">
    <property type="entry name" value="ABC_transporter-like_CS"/>
</dbReference>
<evidence type="ECO:0000256" key="4">
    <source>
        <dbReference type="ARBA" id="ARBA00022737"/>
    </source>
</evidence>
<keyword evidence="5" id="KW-0547">Nucleotide-binding</keyword>
<evidence type="ECO:0000256" key="1">
    <source>
        <dbReference type="ARBA" id="ARBA00004202"/>
    </source>
</evidence>
<keyword evidence="4" id="KW-0677">Repeat</keyword>
<evidence type="ECO:0000256" key="2">
    <source>
        <dbReference type="ARBA" id="ARBA00022448"/>
    </source>
</evidence>
<dbReference type="Proteomes" id="UP000318661">
    <property type="component" value="Unassembled WGS sequence"/>
</dbReference>
<feature type="domain" description="ABC transporter" evidence="9">
    <location>
        <begin position="272"/>
        <end position="516"/>
    </location>
</feature>
<evidence type="ECO:0000313" key="12">
    <source>
        <dbReference type="Proteomes" id="UP000315217"/>
    </source>
</evidence>
<dbReference type="PROSITE" id="PS50893">
    <property type="entry name" value="ABC_TRANSPORTER_2"/>
    <property type="match status" value="2"/>
</dbReference>
<evidence type="ECO:0000259" key="9">
    <source>
        <dbReference type="PROSITE" id="PS50893"/>
    </source>
</evidence>
<dbReference type="CDD" id="cd03215">
    <property type="entry name" value="ABC_Carb_Monos_II"/>
    <property type="match status" value="1"/>
</dbReference>
<dbReference type="GO" id="GO:0005524">
    <property type="term" value="F:ATP binding"/>
    <property type="evidence" value="ECO:0007669"/>
    <property type="project" value="UniProtKB-KW"/>
</dbReference>
<keyword evidence="7" id="KW-1278">Translocase</keyword>
<evidence type="ECO:0000256" key="6">
    <source>
        <dbReference type="ARBA" id="ARBA00022840"/>
    </source>
</evidence>
<keyword evidence="6 10" id="KW-0067">ATP-binding</keyword>
<protein>
    <submittedName>
        <fullName evidence="10">ABC transporter ATP-binding protein</fullName>
    </submittedName>
</protein>
<dbReference type="GO" id="GO:0016887">
    <property type="term" value="F:ATP hydrolysis activity"/>
    <property type="evidence" value="ECO:0007669"/>
    <property type="project" value="InterPro"/>
</dbReference>
<dbReference type="InterPro" id="IPR027417">
    <property type="entry name" value="P-loop_NTPase"/>
</dbReference>
<dbReference type="CDD" id="cd03216">
    <property type="entry name" value="ABC_Carb_Monos_I"/>
    <property type="match status" value="1"/>
</dbReference>
<keyword evidence="2" id="KW-0813">Transport</keyword>
<dbReference type="EMBL" id="VBAI01000121">
    <property type="protein sequence ID" value="TMJ10296.1"/>
    <property type="molecule type" value="Genomic_DNA"/>
</dbReference>
<evidence type="ECO:0000256" key="5">
    <source>
        <dbReference type="ARBA" id="ARBA00022741"/>
    </source>
</evidence>
<comment type="caution">
    <text evidence="10">The sequence shown here is derived from an EMBL/GenBank/DDBJ whole genome shotgun (WGS) entry which is preliminary data.</text>
</comment>
<name>A0A537LHY6_9BACT</name>
<dbReference type="FunFam" id="3.40.50.300:FF:000127">
    <property type="entry name" value="Ribose import ATP-binding protein RbsA"/>
    <property type="match status" value="1"/>
</dbReference>